<evidence type="ECO:0000256" key="4">
    <source>
        <dbReference type="ARBA" id="ARBA00022519"/>
    </source>
</evidence>
<dbReference type="PRINTS" id="PR00812">
    <property type="entry name" value="BCTERIALGSPF"/>
</dbReference>
<organism evidence="10 11">
    <name type="scientific">Wenzhouxiangella sediminis</name>
    <dbReference type="NCBI Taxonomy" id="1792836"/>
    <lineage>
        <taxon>Bacteria</taxon>
        <taxon>Pseudomonadati</taxon>
        <taxon>Pseudomonadota</taxon>
        <taxon>Gammaproteobacteria</taxon>
        <taxon>Chromatiales</taxon>
        <taxon>Wenzhouxiangellaceae</taxon>
        <taxon>Wenzhouxiangella</taxon>
    </lineage>
</organism>
<evidence type="ECO:0000313" key="10">
    <source>
        <dbReference type="EMBL" id="RFF32700.1"/>
    </source>
</evidence>
<dbReference type="AlphaFoldDB" id="A0A3E1KCL0"/>
<feature type="domain" description="Type II secretion system protein GspF" evidence="9">
    <location>
        <begin position="72"/>
        <end position="195"/>
    </location>
</feature>
<gene>
    <name evidence="10" type="ORF">DZC52_00835</name>
</gene>
<accession>A0A3E1KCL0</accession>
<keyword evidence="11" id="KW-1185">Reference proteome</keyword>
<evidence type="ECO:0000256" key="5">
    <source>
        <dbReference type="ARBA" id="ARBA00022692"/>
    </source>
</evidence>
<keyword evidence="4" id="KW-0997">Cell inner membrane</keyword>
<keyword evidence="5 8" id="KW-0812">Transmembrane</keyword>
<comment type="similarity">
    <text evidence="2">Belongs to the GSP F family.</text>
</comment>
<dbReference type="InterPro" id="IPR003004">
    <property type="entry name" value="GspF/PilC"/>
</dbReference>
<name>A0A3E1KCL0_9GAMM</name>
<comment type="subcellular location">
    <subcellularLocation>
        <location evidence="1">Cell inner membrane</location>
        <topology evidence="1">Multi-pass membrane protein</topology>
    </subcellularLocation>
</comment>
<dbReference type="Pfam" id="PF00482">
    <property type="entry name" value="T2SSF"/>
    <property type="match status" value="2"/>
</dbReference>
<evidence type="ECO:0000256" key="1">
    <source>
        <dbReference type="ARBA" id="ARBA00004429"/>
    </source>
</evidence>
<dbReference type="InterPro" id="IPR018076">
    <property type="entry name" value="T2SS_GspF_dom"/>
</dbReference>
<reference evidence="10 11" key="1">
    <citation type="submission" date="2018-08" db="EMBL/GenBank/DDBJ databases">
        <title>Wenzhouxiangella salilacus sp. nov., a novel bacterium isolated from a saline lake in Xinjiang Province, China.</title>
        <authorList>
            <person name="Han S."/>
        </authorList>
    </citation>
    <scope>NUCLEOTIDE SEQUENCE [LARGE SCALE GENOMIC DNA]</scope>
    <source>
        <strain evidence="10 11">XDB06</strain>
    </source>
</reference>
<evidence type="ECO:0000256" key="3">
    <source>
        <dbReference type="ARBA" id="ARBA00022475"/>
    </source>
</evidence>
<dbReference type="FunFam" id="1.20.81.30:FF:000001">
    <property type="entry name" value="Type II secretion system protein F"/>
    <property type="match status" value="2"/>
</dbReference>
<comment type="caution">
    <text evidence="10">The sequence shown here is derived from an EMBL/GenBank/DDBJ whole genome shotgun (WGS) entry which is preliminary data.</text>
</comment>
<dbReference type="EMBL" id="QUZK01000004">
    <property type="protein sequence ID" value="RFF32700.1"/>
    <property type="molecule type" value="Genomic_DNA"/>
</dbReference>
<protein>
    <submittedName>
        <fullName evidence="10">Type II secretion system F family protein</fullName>
    </submittedName>
</protein>
<keyword evidence="6 8" id="KW-1133">Transmembrane helix</keyword>
<feature type="transmembrane region" description="Helical" evidence="8">
    <location>
        <begin position="378"/>
        <end position="399"/>
    </location>
</feature>
<proteinExistence type="inferred from homology"/>
<evidence type="ECO:0000256" key="8">
    <source>
        <dbReference type="SAM" id="Phobius"/>
    </source>
</evidence>
<dbReference type="Proteomes" id="UP000260351">
    <property type="component" value="Unassembled WGS sequence"/>
</dbReference>
<dbReference type="GO" id="GO:0015628">
    <property type="term" value="P:protein secretion by the type II secretion system"/>
    <property type="evidence" value="ECO:0007669"/>
    <property type="project" value="TreeGrafter"/>
</dbReference>
<evidence type="ECO:0000256" key="2">
    <source>
        <dbReference type="ARBA" id="ARBA00005745"/>
    </source>
</evidence>
<feature type="transmembrane region" description="Helical" evidence="8">
    <location>
        <begin position="174"/>
        <end position="198"/>
    </location>
</feature>
<dbReference type="GO" id="GO:0005886">
    <property type="term" value="C:plasma membrane"/>
    <property type="evidence" value="ECO:0007669"/>
    <property type="project" value="UniProtKB-SubCell"/>
</dbReference>
<keyword evidence="3" id="KW-1003">Cell membrane</keyword>
<dbReference type="OrthoDB" id="9805682at2"/>
<dbReference type="InterPro" id="IPR042094">
    <property type="entry name" value="T2SS_GspF_sf"/>
</dbReference>
<evidence type="ECO:0000259" key="9">
    <source>
        <dbReference type="Pfam" id="PF00482"/>
    </source>
</evidence>
<feature type="transmembrane region" description="Helical" evidence="8">
    <location>
        <begin position="225"/>
        <end position="244"/>
    </location>
</feature>
<evidence type="ECO:0000256" key="6">
    <source>
        <dbReference type="ARBA" id="ARBA00022989"/>
    </source>
</evidence>
<evidence type="ECO:0000313" key="11">
    <source>
        <dbReference type="Proteomes" id="UP000260351"/>
    </source>
</evidence>
<sequence>MSAFQWRGRNARGQLVDGRVEADSTDAVAQQLMRLDITPIEIESAPSVETESVSLSQRLGMDKPGINDLILFTRQMYTLSKAGVPIIHGLRNVGESTRNPQLRHAIEDVVDALESGRDLASGMAQNPKVFPTMFVSIVRVGESSGNLEQAFSQLTDYLELERDFRAKLKQALRYPIMVITAMFIAVAILMTFVIPTFAEFFDRFDAELPLPTRIIIGASNFTADWWWVILLAIGAALLGFRAWIRTENGRYRWDRLKLRFPVVGKILFQGTMARFARTFSMTYRSGVPLIQGLTLTARAVENEYIGQAVNDMRTGIERGESLSRTAAATGLFSPLVLQMLGIGEETGDVDSMLTETAEYYEREVDYDLNNLSAYIEPILLIFLAILVLVLALGVFLPMWDLGRAALG</sequence>
<dbReference type="RefSeq" id="WP_116649229.1">
    <property type="nucleotide sequence ID" value="NZ_QUZK01000004.1"/>
</dbReference>
<dbReference type="PANTHER" id="PTHR30012">
    <property type="entry name" value="GENERAL SECRETION PATHWAY PROTEIN"/>
    <property type="match status" value="1"/>
</dbReference>
<evidence type="ECO:0000256" key="7">
    <source>
        <dbReference type="ARBA" id="ARBA00023136"/>
    </source>
</evidence>
<dbReference type="Gene3D" id="1.20.81.30">
    <property type="entry name" value="Type II secretion system (T2SS), domain F"/>
    <property type="match status" value="2"/>
</dbReference>
<dbReference type="PANTHER" id="PTHR30012:SF4">
    <property type="entry name" value="MSHA BIOGENESIS PROTEIN MSHG"/>
    <property type="match status" value="1"/>
</dbReference>
<keyword evidence="7 8" id="KW-0472">Membrane</keyword>
<feature type="domain" description="Type II secretion system protein GspF" evidence="9">
    <location>
        <begin position="275"/>
        <end position="397"/>
    </location>
</feature>